<dbReference type="Gene3D" id="1.10.630.10">
    <property type="entry name" value="Cytochrome P450"/>
    <property type="match status" value="1"/>
</dbReference>
<feature type="transmembrane region" description="Helical" evidence="8">
    <location>
        <begin position="7"/>
        <end position="30"/>
    </location>
</feature>
<dbReference type="PANTHER" id="PTHR24305">
    <property type="entry name" value="CYTOCHROME P450"/>
    <property type="match status" value="1"/>
</dbReference>
<name>A0A093V0L1_TALMA</name>
<proteinExistence type="inferred from homology"/>
<dbReference type="GO" id="GO:0020037">
    <property type="term" value="F:heme binding"/>
    <property type="evidence" value="ECO:0007669"/>
    <property type="project" value="InterPro"/>
</dbReference>
<comment type="caution">
    <text evidence="10">The sequence shown here is derived from an EMBL/GenBank/DDBJ whole genome shotgun (WGS) entry which is preliminary data.</text>
</comment>
<dbReference type="PANTHER" id="PTHR24305:SF157">
    <property type="entry name" value="N-ACETYLTRYPTOPHAN 6-HYDROXYLASE IVOC-RELATED"/>
    <property type="match status" value="1"/>
</dbReference>
<dbReference type="InterPro" id="IPR036396">
    <property type="entry name" value="Cyt_P450_sf"/>
</dbReference>
<dbReference type="GO" id="GO:0016705">
    <property type="term" value="F:oxidoreductase activity, acting on paired donors, with incorporation or reduction of molecular oxygen"/>
    <property type="evidence" value="ECO:0007669"/>
    <property type="project" value="InterPro"/>
</dbReference>
<evidence type="ECO:0000256" key="1">
    <source>
        <dbReference type="ARBA" id="ARBA00001971"/>
    </source>
</evidence>
<protein>
    <submittedName>
        <fullName evidence="10">Trichodiene oxygenase</fullName>
    </submittedName>
</protein>
<evidence type="ECO:0000259" key="9">
    <source>
        <dbReference type="PROSITE" id="PS50006"/>
    </source>
</evidence>
<keyword evidence="8" id="KW-0472">Membrane</keyword>
<evidence type="ECO:0000256" key="3">
    <source>
        <dbReference type="ARBA" id="ARBA00022617"/>
    </source>
</evidence>
<comment type="similarity">
    <text evidence="2">Belongs to the cytochrome P450 family.</text>
</comment>
<keyword evidence="7" id="KW-0503">Monooxygenase</keyword>
<reference evidence="10" key="1">
    <citation type="journal article" date="2014" name="PLoS Genet.">
        <title>Signature Gene Expression Reveals Novel Clues to the Molecular Mechanisms of Dimorphic Transition in Penicillium marneffei.</title>
        <authorList>
            <person name="Yang E."/>
            <person name="Wang G."/>
            <person name="Cai J."/>
            <person name="Woo P.C."/>
            <person name="Lau S.K."/>
            <person name="Yuen K.-Y."/>
            <person name="Chow W.-N."/>
            <person name="Lin X."/>
        </authorList>
    </citation>
    <scope>NUCLEOTIDE SEQUENCE [LARGE SCALE GENOMIC DNA]</scope>
    <source>
        <strain evidence="10">PM1</strain>
    </source>
</reference>
<dbReference type="AlphaFoldDB" id="A0A093V0L1"/>
<dbReference type="InterPro" id="IPR002403">
    <property type="entry name" value="Cyt_P450_E_grp-IV"/>
</dbReference>
<evidence type="ECO:0000256" key="4">
    <source>
        <dbReference type="ARBA" id="ARBA00022723"/>
    </source>
</evidence>
<dbReference type="PROSITE" id="PS50006">
    <property type="entry name" value="FHA_DOMAIN"/>
    <property type="match status" value="1"/>
</dbReference>
<dbReference type="InterPro" id="IPR001128">
    <property type="entry name" value="Cyt_P450"/>
</dbReference>
<keyword evidence="5" id="KW-0560">Oxidoreductase</keyword>
<evidence type="ECO:0000313" key="10">
    <source>
        <dbReference type="EMBL" id="KFX45735.1"/>
    </source>
</evidence>
<comment type="cofactor">
    <cofactor evidence="1">
        <name>heme</name>
        <dbReference type="ChEBI" id="CHEBI:30413"/>
    </cofactor>
</comment>
<evidence type="ECO:0000256" key="7">
    <source>
        <dbReference type="ARBA" id="ARBA00023033"/>
    </source>
</evidence>
<gene>
    <name evidence="10" type="ORF">GQ26_0221240</name>
</gene>
<keyword evidence="3" id="KW-0349">Heme</keyword>
<keyword evidence="8" id="KW-0812">Transmembrane</keyword>
<dbReference type="InterPro" id="IPR000253">
    <property type="entry name" value="FHA_dom"/>
</dbReference>
<evidence type="ECO:0000256" key="5">
    <source>
        <dbReference type="ARBA" id="ARBA00023002"/>
    </source>
</evidence>
<dbReference type="EMBL" id="JPOX01000022">
    <property type="protein sequence ID" value="KFX45735.1"/>
    <property type="molecule type" value="Genomic_DNA"/>
</dbReference>
<keyword evidence="6" id="KW-0408">Iron</keyword>
<dbReference type="Pfam" id="PF00067">
    <property type="entry name" value="p450"/>
    <property type="match status" value="1"/>
</dbReference>
<dbReference type="Pfam" id="PF02458">
    <property type="entry name" value="Transferase"/>
    <property type="match status" value="1"/>
</dbReference>
<dbReference type="InterPro" id="IPR050121">
    <property type="entry name" value="Cytochrome_P450_monoxygenase"/>
</dbReference>
<dbReference type="PRINTS" id="PR00465">
    <property type="entry name" value="EP450IV"/>
</dbReference>
<accession>A0A093V0L1</accession>
<organism evidence="10">
    <name type="scientific">Talaromyces marneffei PM1</name>
    <dbReference type="NCBI Taxonomy" id="1077442"/>
    <lineage>
        <taxon>Eukaryota</taxon>
        <taxon>Fungi</taxon>
        <taxon>Dikarya</taxon>
        <taxon>Ascomycota</taxon>
        <taxon>Pezizomycotina</taxon>
        <taxon>Eurotiomycetes</taxon>
        <taxon>Eurotiomycetidae</taxon>
        <taxon>Eurotiales</taxon>
        <taxon>Trichocomaceae</taxon>
        <taxon>Talaromyces</taxon>
        <taxon>Talaromyces sect. Talaromyces</taxon>
    </lineage>
</organism>
<evidence type="ECO:0000256" key="8">
    <source>
        <dbReference type="SAM" id="Phobius"/>
    </source>
</evidence>
<keyword evidence="8" id="KW-1133">Transmembrane helix</keyword>
<keyword evidence="4" id="KW-0479">Metal-binding</keyword>
<dbReference type="GO" id="GO:0005506">
    <property type="term" value="F:iron ion binding"/>
    <property type="evidence" value="ECO:0007669"/>
    <property type="project" value="InterPro"/>
</dbReference>
<dbReference type="SUPFAM" id="SSF48264">
    <property type="entry name" value="Cytochrome P450"/>
    <property type="match status" value="1"/>
</dbReference>
<dbReference type="CDD" id="cd11062">
    <property type="entry name" value="CYP58-like"/>
    <property type="match status" value="1"/>
</dbReference>
<feature type="domain" description="FHA" evidence="9">
    <location>
        <begin position="445"/>
        <end position="508"/>
    </location>
</feature>
<evidence type="ECO:0000256" key="6">
    <source>
        <dbReference type="ARBA" id="ARBA00023004"/>
    </source>
</evidence>
<dbReference type="InterPro" id="IPR023213">
    <property type="entry name" value="CAT-like_dom_sf"/>
</dbReference>
<evidence type="ECO:0000256" key="2">
    <source>
        <dbReference type="ARBA" id="ARBA00010617"/>
    </source>
</evidence>
<dbReference type="GO" id="GO:0004497">
    <property type="term" value="F:monooxygenase activity"/>
    <property type="evidence" value="ECO:0007669"/>
    <property type="project" value="UniProtKB-KW"/>
</dbReference>
<dbReference type="eggNOG" id="KOG0158">
    <property type="taxonomic scope" value="Eukaryota"/>
</dbReference>
<sequence length="675" mass="77000">MAVVSAMIVPLSATELTLVAVIGFVLYHFVACTNRLFFSPLPKFLGEKIAAATHCPYELHITDPSFIHEIYAVSNRRRDRWEWSTRPGGFNGSVVGTNPHKLHRKRRAALNPFFSKASIRKLQHEIDDKAIQLVERLRNEKERVIKINHAYAALTNDIMVRYAFGREDNRSAHKDFDPSFHDNFIAGVSCLNLLRHVSWLDRAARSLPMSVLSRVSTVIAQFWQEKQTIIEDVRQILNGTNKAYEEQPYRTIYHGILNSKLPEEEKSLQRLAEEAQIKVGAGTLATTWVMSVGMYHLLAPGSVSMLNTLRAELKPAIPDPNVPLDWTMLEKLPYLTGVVKENLRLGSGTTTRLQRIAPDETLIYKDPNTGKVWEIPPGTPISLTSLHIHHDEKIFADPESFRPEGWIENPELEQFLLTFSKGSRQYVGMHLAYAEMYIVLARIFRSFGRKDEDSGCDKSDCNYAAKYSSLTTYHKMLLWRCIVRTRLTPETNLASTASKGFFVTNRRKRLVPPLPNHFFGNSATWVFISLPISDLLDEKRTVSINEVQNVLKNDTTELNLLLTNQLISRQMRADNYPPMSLMGHDVLFNSWEHLYPSLMDVDVGLGTFCAMRRLTESITPSLVLILPSNGRRVNFPDVNLKYGYPGGIEVQVHLFSDQMERLQKDPEWLQYTTTI</sequence>
<dbReference type="HOGENOM" id="CLU_407201_0_0_1"/>
<dbReference type="Gene3D" id="3.30.559.10">
    <property type="entry name" value="Chloramphenicol acetyltransferase-like domain"/>
    <property type="match status" value="1"/>
</dbReference>